<dbReference type="AlphaFoldDB" id="A0A4P7CUG5"/>
<dbReference type="OrthoDB" id="378654at2"/>
<dbReference type="RefSeq" id="WP_134748967.1">
    <property type="nucleotide sequence ID" value="NZ_CP038148.1"/>
</dbReference>
<evidence type="ECO:0000313" key="3">
    <source>
        <dbReference type="Proteomes" id="UP000295727"/>
    </source>
</evidence>
<proteinExistence type="predicted"/>
<gene>
    <name evidence="2" type="ORF">E1956_11545</name>
</gene>
<keyword evidence="3" id="KW-1185">Reference proteome</keyword>
<protein>
    <submittedName>
        <fullName evidence="2">DUF1853 family protein</fullName>
    </submittedName>
</protein>
<evidence type="ECO:0000256" key="1">
    <source>
        <dbReference type="SAM" id="MobiDB-lite"/>
    </source>
</evidence>
<evidence type="ECO:0000313" key="2">
    <source>
        <dbReference type="EMBL" id="QBQ97749.1"/>
    </source>
</evidence>
<dbReference type="InterPro" id="IPR015003">
    <property type="entry name" value="DUF1853"/>
</dbReference>
<dbReference type="Proteomes" id="UP000295727">
    <property type="component" value="Chromosome 1"/>
</dbReference>
<feature type="region of interest" description="Disordered" evidence="1">
    <location>
        <begin position="295"/>
        <end position="324"/>
    </location>
</feature>
<dbReference type="KEGG" id="ppai:E1956_11545"/>
<accession>A0A4P7CUG5</accession>
<organism evidence="2 3">
    <name type="scientific">Paraburkholderia pallida</name>
    <dbReference type="NCBI Taxonomy" id="2547399"/>
    <lineage>
        <taxon>Bacteria</taxon>
        <taxon>Pseudomonadati</taxon>
        <taxon>Pseudomonadota</taxon>
        <taxon>Betaproteobacteria</taxon>
        <taxon>Burkholderiales</taxon>
        <taxon>Burkholderiaceae</taxon>
        <taxon>Paraburkholderia</taxon>
    </lineage>
</organism>
<reference evidence="2 3" key="1">
    <citation type="submission" date="2019-03" db="EMBL/GenBank/DDBJ databases">
        <title>Paraburkholderia sp. 7MH5, isolated from subtropical forest soil.</title>
        <authorList>
            <person name="Gao Z.-H."/>
            <person name="Qiu L.-H."/>
        </authorList>
    </citation>
    <scope>NUCLEOTIDE SEQUENCE [LARGE SCALE GENOMIC DNA]</scope>
    <source>
        <strain evidence="2 3">7MH5</strain>
    </source>
</reference>
<name>A0A4P7CUG5_9BURK</name>
<dbReference type="EMBL" id="CP038148">
    <property type="protein sequence ID" value="QBQ97749.1"/>
    <property type="molecule type" value="Genomic_DNA"/>
</dbReference>
<sequence>MRTRRPADAPSGQSAAGCGRPPFDALYERFGDPAVRDLAWLLFSADLLRAQPDAPLANPWAGDDEACAAAAWLTQLDRDPAPLHAALDATRVTRLGRYAEALLGWYLAHGPAPRLVAANVALRRAGLTLGECDFLVQTSDAQRLHWELAVKCYLHAGLEEGVAPSLADFVGPNLRDRFDLKRAHMVDHQLRLSAREEFAWLGYEGPWLAQMFVKGWLFYRAGKGAGATPGDPPELAARHGRGWWVTHADWADFAEHEGVDGWSALPRLAWLAPRRIRPEPPRSEEFDERAAFAINSQVGDPQGNGRDAGSHAPGERRGGEEDTLAARTAVAAPVTAATLFASLTRPHEPAMIAAFVADGAGGYVERSRGFIVPDDWPARAREFARP</sequence>
<dbReference type="Pfam" id="PF08907">
    <property type="entry name" value="DUF1853"/>
    <property type="match status" value="1"/>
</dbReference>